<feature type="compositionally biased region" description="Polar residues" evidence="1">
    <location>
        <begin position="1"/>
        <end position="12"/>
    </location>
</feature>
<gene>
    <name evidence="2" type="ORF">CRG98_024155</name>
</gene>
<evidence type="ECO:0000256" key="1">
    <source>
        <dbReference type="SAM" id="MobiDB-lite"/>
    </source>
</evidence>
<evidence type="ECO:0000313" key="2">
    <source>
        <dbReference type="EMBL" id="PKI55442.1"/>
    </source>
</evidence>
<keyword evidence="3" id="KW-1185">Reference proteome</keyword>
<name>A0A2I0JGR9_PUNGR</name>
<dbReference type="Proteomes" id="UP000233551">
    <property type="component" value="Unassembled WGS sequence"/>
</dbReference>
<comment type="caution">
    <text evidence="2">The sequence shown here is derived from an EMBL/GenBank/DDBJ whole genome shotgun (WGS) entry which is preliminary data.</text>
</comment>
<organism evidence="2 3">
    <name type="scientific">Punica granatum</name>
    <name type="common">Pomegranate</name>
    <dbReference type="NCBI Taxonomy" id="22663"/>
    <lineage>
        <taxon>Eukaryota</taxon>
        <taxon>Viridiplantae</taxon>
        <taxon>Streptophyta</taxon>
        <taxon>Embryophyta</taxon>
        <taxon>Tracheophyta</taxon>
        <taxon>Spermatophyta</taxon>
        <taxon>Magnoliopsida</taxon>
        <taxon>eudicotyledons</taxon>
        <taxon>Gunneridae</taxon>
        <taxon>Pentapetalae</taxon>
        <taxon>rosids</taxon>
        <taxon>malvids</taxon>
        <taxon>Myrtales</taxon>
        <taxon>Lythraceae</taxon>
        <taxon>Punica</taxon>
    </lineage>
</organism>
<evidence type="ECO:0000313" key="3">
    <source>
        <dbReference type="Proteomes" id="UP000233551"/>
    </source>
</evidence>
<dbReference type="EMBL" id="PGOL01001698">
    <property type="protein sequence ID" value="PKI55442.1"/>
    <property type="molecule type" value="Genomic_DNA"/>
</dbReference>
<reference evidence="2 3" key="1">
    <citation type="submission" date="2017-11" db="EMBL/GenBank/DDBJ databases">
        <title>De-novo sequencing of pomegranate (Punica granatum L.) genome.</title>
        <authorList>
            <person name="Akparov Z."/>
            <person name="Amiraslanov A."/>
            <person name="Hajiyeva S."/>
            <person name="Abbasov M."/>
            <person name="Kaur K."/>
            <person name="Hamwieh A."/>
            <person name="Solovyev V."/>
            <person name="Salamov A."/>
            <person name="Braich B."/>
            <person name="Kosarev P."/>
            <person name="Mahmoud A."/>
            <person name="Hajiyev E."/>
            <person name="Babayeva S."/>
            <person name="Izzatullayeva V."/>
            <person name="Mammadov A."/>
            <person name="Mammadov A."/>
            <person name="Sharifova S."/>
            <person name="Ojaghi J."/>
            <person name="Eynullazada K."/>
            <person name="Bayramov B."/>
            <person name="Abdulazimova A."/>
            <person name="Shahmuradov I."/>
        </authorList>
    </citation>
    <scope>NUCLEOTIDE SEQUENCE [LARGE SCALE GENOMIC DNA]</scope>
    <source>
        <strain evidence="3">cv. AG2017</strain>
        <tissue evidence="2">Leaf</tissue>
    </source>
</reference>
<feature type="region of interest" description="Disordered" evidence="1">
    <location>
        <begin position="1"/>
        <end position="63"/>
    </location>
</feature>
<accession>A0A2I0JGR9</accession>
<dbReference type="AlphaFoldDB" id="A0A2I0JGR9"/>
<protein>
    <submittedName>
        <fullName evidence="2">Uncharacterized protein</fullName>
    </submittedName>
</protein>
<sequence>MQNRLSSTQTGLNLIKSPLRQANRGSPTDARISSDEDKGSLSDMCTSSEEDHLAGYSGSDDNADMAANPVLHELIKRIEIGCILFMIMSRGVISQRIIFLATASLRISSLRL</sequence>
<proteinExistence type="predicted"/>